<evidence type="ECO:0008006" key="4">
    <source>
        <dbReference type="Google" id="ProtNLM"/>
    </source>
</evidence>
<dbReference type="RefSeq" id="WP_202094958.1">
    <property type="nucleotide sequence ID" value="NZ_CP061035.1"/>
</dbReference>
<keyword evidence="3" id="KW-1185">Reference proteome</keyword>
<evidence type="ECO:0000313" key="3">
    <source>
        <dbReference type="Proteomes" id="UP000595894"/>
    </source>
</evidence>
<protein>
    <recommendedName>
        <fullName evidence="4">PH domain-containing protein</fullName>
    </recommendedName>
</protein>
<feature type="transmembrane region" description="Helical" evidence="1">
    <location>
        <begin position="64"/>
        <end position="79"/>
    </location>
</feature>
<keyword evidence="1" id="KW-1133">Transmembrane helix</keyword>
<dbReference type="KEGG" id="sari:H5J25_04625"/>
<keyword evidence="1" id="KW-0472">Membrane</keyword>
<feature type="transmembrane region" description="Helical" evidence="1">
    <location>
        <begin position="40"/>
        <end position="58"/>
    </location>
</feature>
<name>A0A974NW53_9SPHN</name>
<dbReference type="Proteomes" id="UP000595894">
    <property type="component" value="Chromosome"/>
</dbReference>
<organism evidence="2 3">
    <name type="scientific">Sphingomonas aliaeris</name>
    <dbReference type="NCBI Taxonomy" id="2759526"/>
    <lineage>
        <taxon>Bacteria</taxon>
        <taxon>Pseudomonadati</taxon>
        <taxon>Pseudomonadota</taxon>
        <taxon>Alphaproteobacteria</taxon>
        <taxon>Sphingomonadales</taxon>
        <taxon>Sphingomonadaceae</taxon>
        <taxon>Sphingomonas</taxon>
    </lineage>
</organism>
<evidence type="ECO:0000313" key="2">
    <source>
        <dbReference type="EMBL" id="QQV78030.1"/>
    </source>
</evidence>
<dbReference type="EMBL" id="CP061035">
    <property type="protein sequence ID" value="QQV78030.1"/>
    <property type="molecule type" value="Genomic_DNA"/>
</dbReference>
<sequence>MIRKPDARDFRESGTVTTIRDVHAVAIEGARGVGRGTAQFFGRAVMVMFGFGFVMSVIGHAGPAGLLFAFAGIFAFFVWRRSRRDKRDRAWRDVVATPSRIDITSISPESYDLAPGAAGRAAAKAAVPAILLFPTSAIGYMLPFAIGGILYLSLAMLIVARLVGDRTILKYDRESITVSGLLRQNTILWDDVADIEVRKSSAFNFKVLFSSGATRNLVVEGYRNRLGGSRKMYIPVDLLGLGERELAGLMSRFLHLQGQGHSTASVAAFDAVSPPDITATSSVFDADEIMGRYLTERAVLTAAHRSEQMATRPVFGRKRA</sequence>
<accession>A0A974NW53</accession>
<keyword evidence="1" id="KW-0812">Transmembrane</keyword>
<proteinExistence type="predicted"/>
<evidence type="ECO:0000256" key="1">
    <source>
        <dbReference type="SAM" id="Phobius"/>
    </source>
</evidence>
<gene>
    <name evidence="2" type="ORF">H5J25_04625</name>
</gene>
<reference evidence="3" key="1">
    <citation type="submission" date="2020-09" db="EMBL/GenBank/DDBJ databases">
        <title>Sphingomonas sp., a new species isolated from pork steak.</title>
        <authorList>
            <person name="Heidler von Heilborn D."/>
        </authorList>
    </citation>
    <scope>NUCLEOTIDE SEQUENCE [LARGE SCALE GENOMIC DNA]</scope>
</reference>
<dbReference type="AlphaFoldDB" id="A0A974NW53"/>